<feature type="transmembrane region" description="Helical" evidence="1">
    <location>
        <begin position="274"/>
        <end position="298"/>
    </location>
</feature>
<evidence type="ECO:0000313" key="2">
    <source>
        <dbReference type="EMBL" id="MDQ0513487.1"/>
    </source>
</evidence>
<accession>A0ABU0LXN7</accession>
<comment type="caution">
    <text evidence="2">The sequence shown here is derived from an EMBL/GenBank/DDBJ whole genome shotgun (WGS) entry which is preliminary data.</text>
</comment>
<keyword evidence="3" id="KW-1185">Reference proteome</keyword>
<organism evidence="2 3">
    <name type="scientific">Ancylobacter amanitiformis</name>
    <dbReference type="NCBI Taxonomy" id="217069"/>
    <lineage>
        <taxon>Bacteria</taxon>
        <taxon>Pseudomonadati</taxon>
        <taxon>Pseudomonadota</taxon>
        <taxon>Alphaproteobacteria</taxon>
        <taxon>Hyphomicrobiales</taxon>
        <taxon>Xanthobacteraceae</taxon>
        <taxon>Ancylobacter</taxon>
    </lineage>
</organism>
<gene>
    <name evidence="2" type="ORF">QOZ99_004409</name>
</gene>
<evidence type="ECO:0000256" key="1">
    <source>
        <dbReference type="SAM" id="Phobius"/>
    </source>
</evidence>
<dbReference type="RefSeq" id="WP_306892115.1">
    <property type="nucleotide sequence ID" value="NZ_JAUSVR010000032.1"/>
</dbReference>
<reference evidence="2 3" key="1">
    <citation type="submission" date="2023-07" db="EMBL/GenBank/DDBJ databases">
        <title>Genomic Encyclopedia of Type Strains, Phase IV (KMG-IV): sequencing the most valuable type-strain genomes for metagenomic binning, comparative biology and taxonomic classification.</title>
        <authorList>
            <person name="Goeker M."/>
        </authorList>
    </citation>
    <scope>NUCLEOTIDE SEQUENCE [LARGE SCALE GENOMIC DNA]</scope>
    <source>
        <strain evidence="2 3">DSM 15561</strain>
    </source>
</reference>
<proteinExistence type="predicted"/>
<dbReference type="Proteomes" id="UP001235094">
    <property type="component" value="Unassembled WGS sequence"/>
</dbReference>
<dbReference type="InterPro" id="IPR025738">
    <property type="entry name" value="BatD"/>
</dbReference>
<keyword evidence="1" id="KW-0472">Membrane</keyword>
<name>A0ABU0LXN7_9HYPH</name>
<dbReference type="PANTHER" id="PTHR40940:SF1">
    <property type="entry name" value="PROTEIN BATD"/>
    <property type="match status" value="1"/>
</dbReference>
<evidence type="ECO:0008006" key="4">
    <source>
        <dbReference type="Google" id="ProtNLM"/>
    </source>
</evidence>
<protein>
    <recommendedName>
        <fullName evidence="4">Oxygen tolerance protein BatD</fullName>
    </recommendedName>
</protein>
<sequence>MVRWASLLLLLIAGDARADSLRLRLPDGAPPVVGEMIPVTLRGEYTSRIALETLTFPGSDNYDWMQLARDQWRDEEIDGRTVRVFERRLAVFPRHAGTLTIGPVTHHLTVVDEKNLRAPRDVTAPPVNLAVAPYPGKGTPLSAQSLTVEDALSAAPGALRDGETLVRRVTLKADGALPHMLPPRPVLREPWLISFAAPERREMLPTPTGPVTTLVWEWHLRPKTGEPGVLPPVSIPWFDTVTREMRMAEIPALPFGYASFHDNRSGTARLPTSAAAMGVIAVALGILTGLGLCVPGLAPRRRADLRRALQRLSPVDPTRRRLKRAARSGDIFALRRAAEAYLRRRRELGLPVSGCETAALDAAIYGRHAGEGEYDRQAGVSTLFPGKRRP</sequence>
<dbReference type="PANTHER" id="PTHR40940">
    <property type="entry name" value="PROTEIN BATD-RELATED"/>
    <property type="match status" value="1"/>
</dbReference>
<keyword evidence="1" id="KW-0812">Transmembrane</keyword>
<dbReference type="EMBL" id="JAUSVR010000032">
    <property type="protein sequence ID" value="MDQ0513487.1"/>
    <property type="molecule type" value="Genomic_DNA"/>
</dbReference>
<evidence type="ECO:0000313" key="3">
    <source>
        <dbReference type="Proteomes" id="UP001235094"/>
    </source>
</evidence>
<keyword evidence="1" id="KW-1133">Transmembrane helix</keyword>